<dbReference type="AlphaFoldDB" id="A0A821LD12"/>
<protein>
    <submittedName>
        <fullName evidence="2">Uncharacterized protein</fullName>
    </submittedName>
</protein>
<feature type="compositionally biased region" description="Polar residues" evidence="1">
    <location>
        <begin position="55"/>
        <end position="82"/>
    </location>
</feature>
<sequence>AANPLFEQVQNKAERIQTVINKAGQRVASEASSVRNNLTSFDINDVIKRTHNSKMHQSITTNNVRDTKPVHQSSTPDILNEK</sequence>
<dbReference type="EMBL" id="CAJOBP010040268">
    <property type="protein sequence ID" value="CAF4749112.1"/>
    <property type="molecule type" value="Genomic_DNA"/>
</dbReference>
<keyword evidence="3" id="KW-1185">Reference proteome</keyword>
<proteinExistence type="predicted"/>
<evidence type="ECO:0000256" key="1">
    <source>
        <dbReference type="SAM" id="MobiDB-lite"/>
    </source>
</evidence>
<dbReference type="Proteomes" id="UP000663873">
    <property type="component" value="Unassembled WGS sequence"/>
</dbReference>
<accession>A0A821LD12</accession>
<evidence type="ECO:0000313" key="2">
    <source>
        <dbReference type="EMBL" id="CAF4749112.1"/>
    </source>
</evidence>
<name>A0A821LD12_9BILA</name>
<gene>
    <name evidence="2" type="ORF">UJA718_LOCUS38818</name>
</gene>
<comment type="caution">
    <text evidence="2">The sequence shown here is derived from an EMBL/GenBank/DDBJ whole genome shotgun (WGS) entry which is preliminary data.</text>
</comment>
<evidence type="ECO:0000313" key="3">
    <source>
        <dbReference type="Proteomes" id="UP000663873"/>
    </source>
</evidence>
<feature type="non-terminal residue" evidence="2">
    <location>
        <position position="1"/>
    </location>
</feature>
<organism evidence="2 3">
    <name type="scientific">Rotaria socialis</name>
    <dbReference type="NCBI Taxonomy" id="392032"/>
    <lineage>
        <taxon>Eukaryota</taxon>
        <taxon>Metazoa</taxon>
        <taxon>Spiralia</taxon>
        <taxon>Gnathifera</taxon>
        <taxon>Rotifera</taxon>
        <taxon>Eurotatoria</taxon>
        <taxon>Bdelloidea</taxon>
        <taxon>Philodinida</taxon>
        <taxon>Philodinidae</taxon>
        <taxon>Rotaria</taxon>
    </lineage>
</organism>
<feature type="region of interest" description="Disordered" evidence="1">
    <location>
        <begin position="52"/>
        <end position="82"/>
    </location>
</feature>
<reference evidence="2" key="1">
    <citation type="submission" date="2021-02" db="EMBL/GenBank/DDBJ databases">
        <authorList>
            <person name="Nowell W R."/>
        </authorList>
    </citation>
    <scope>NUCLEOTIDE SEQUENCE</scope>
</reference>